<evidence type="ECO:0000259" key="2">
    <source>
        <dbReference type="Pfam" id="PF08751"/>
    </source>
</evidence>
<name>A0A9W7NIH4_9PROT</name>
<feature type="region of interest" description="Disordered" evidence="1">
    <location>
        <begin position="1046"/>
        <end position="1096"/>
    </location>
</feature>
<reference evidence="3 4" key="1">
    <citation type="submission" date="2018-07" db="EMBL/GenBank/DDBJ databases">
        <title>Genome sequence of Azospirillum sp. ATCC 49961.</title>
        <authorList>
            <person name="Sant'Anna F.H."/>
            <person name="Baldani J.I."/>
            <person name="Zilli J.E."/>
            <person name="Reis V.M."/>
            <person name="Hartmann A."/>
            <person name="Cruz L."/>
            <person name="de Souza E.M."/>
            <person name="de Oliveira Pedrosa F."/>
            <person name="Passaglia L.M.P."/>
        </authorList>
    </citation>
    <scope>NUCLEOTIDE SEQUENCE [LARGE SCALE GENOMIC DNA]</scope>
    <source>
        <strain evidence="3 4">ATCC 49961</strain>
    </source>
</reference>
<comment type="caution">
    <text evidence="3">The sequence shown here is derived from an EMBL/GenBank/DDBJ whole genome shotgun (WGS) entry which is preliminary data.</text>
</comment>
<dbReference type="SUPFAM" id="SSF55464">
    <property type="entry name" value="Origin of replication-binding domain, RBD-like"/>
    <property type="match status" value="1"/>
</dbReference>
<feature type="compositionally biased region" description="Acidic residues" evidence="1">
    <location>
        <begin position="1046"/>
        <end position="1056"/>
    </location>
</feature>
<gene>
    <name evidence="3" type="ORF">DS843_16595</name>
</gene>
<dbReference type="InterPro" id="IPR014862">
    <property type="entry name" value="TrwC"/>
</dbReference>
<dbReference type="Proteomes" id="UP000480854">
    <property type="component" value="Unassembled WGS sequence"/>
</dbReference>
<dbReference type="Pfam" id="PF08751">
    <property type="entry name" value="TrwC"/>
    <property type="match status" value="1"/>
</dbReference>
<dbReference type="EMBL" id="QOKW01000012">
    <property type="protein sequence ID" value="KAA0679553.1"/>
    <property type="molecule type" value="Genomic_DNA"/>
</dbReference>
<feature type="domain" description="TrwC relaxase" evidence="2">
    <location>
        <begin position="138"/>
        <end position="479"/>
    </location>
</feature>
<evidence type="ECO:0000313" key="3">
    <source>
        <dbReference type="EMBL" id="KAA0679553.1"/>
    </source>
</evidence>
<evidence type="ECO:0000313" key="4">
    <source>
        <dbReference type="Proteomes" id="UP000480854"/>
    </source>
</evidence>
<keyword evidence="4" id="KW-1185">Reference proteome</keyword>
<sequence length="1096" mass="117032">MPTKPEGLPNPAAFLDEMYANSAPLPEPSDYDGGHFYGNDVPDAEGDGSGDVVALRSEVAARRRTAWPRAWASGACARSSSGSSRAWRRAWRATPPRAAAADTGPSSLASLHRSLNRTHHRPETPIMLNIAKKTGGAGAMEYYLTSVKGQGWYEASPDGGPRGRWNDPHGLLAPWGIRHGDLIDDDGGRNLVRRLARGYAPTFERGIPLARNAGSPRRVVGIDRTFSSPKTPTLVWAGVTDDSPTKAAIELGLREAAHEARTLLERLGGVVRRGKGGLIERPGLFCGASFLHADTRFGDPSIHLHDNAFTPGLDPAGLHEEIAKYLATWGEDPDHDTVAAMAWHSCESRRQLQLQKLGGAAFRVALADRLETIGFQVVPRSAADWAAPSPHGLVGGGMGEKDPGALFDVAGVSRELVEQFSRRCMELRAHIDAARRADPDAIINEGAWTNARNKATRKPKSSLAPEGFDWRGAWHERLARSGFGHDEAEACARLGGGNGRQRLTTAQVAEAAEADLLTREHIHAESAVWTTVMAQALGRADLRTAVAAGEALIEDGVLKRLPTPEHDGSKSYYMPRQLDQEREVAALAVTAQDTLDPMPEPIVKLAAQRLRQIGSMPDAVAQTVAKRALGADGVVCVEGGSGVADALRAAFKLEGGGAEVTVVEQAHALPFGVIAEAVMAREEAGSRLILVGANTPVDPGRPSGFNTLSEALGLSLGEPTARLLHAQGQLVASGDAVEEAAERVLQAALNKGKRRDVAVVVPSRTTADAVNARVREKLRAYGVLKADIGVAQGERGPMPLARGDLVRLPDGAVGKITYAEADPNGAIVKDVAAKIVWPGSRNGTGDTVIEKTKLLRHAWADMPGGITPSRRADMVVAIADHRATANALRTAWRLGSDVTVLADPRLLGDDVERRKRDRERARRREQAEIAARAAVQAVLRGGLADRDEAALAREIETDEPDQVLRAVAELARRRDVTEAVLLERTLDAAQVVSAARARPAGALAEEVETAAVAALSRLHPQSLLARLGELRFHSLSGQGLTYVAIEDPELDPDPETPDPATAELETTDPEAEATERGGEALGLRLRKPSTARERDA</sequence>
<protein>
    <recommendedName>
        <fullName evidence="2">TrwC relaxase domain-containing protein</fullName>
    </recommendedName>
</protein>
<organism evidence="3 4">
    <name type="scientific">Roseomonas genomospecies 6</name>
    <dbReference type="NCBI Taxonomy" id="214106"/>
    <lineage>
        <taxon>Bacteria</taxon>
        <taxon>Pseudomonadati</taxon>
        <taxon>Pseudomonadota</taxon>
        <taxon>Alphaproteobacteria</taxon>
        <taxon>Acetobacterales</taxon>
        <taxon>Roseomonadaceae</taxon>
        <taxon>Roseomonas</taxon>
    </lineage>
</organism>
<accession>A0A9W7NIH4</accession>
<evidence type="ECO:0000256" key="1">
    <source>
        <dbReference type="SAM" id="MobiDB-lite"/>
    </source>
</evidence>
<proteinExistence type="predicted"/>
<dbReference type="AlphaFoldDB" id="A0A9W7NIH4"/>
<dbReference type="OrthoDB" id="1826980at2"/>